<reference evidence="2" key="1">
    <citation type="journal article" date="2019" name="bioRxiv">
        <title>The Genome of the Zebra Mussel, Dreissena polymorpha: A Resource for Invasive Species Research.</title>
        <authorList>
            <person name="McCartney M.A."/>
            <person name="Auch B."/>
            <person name="Kono T."/>
            <person name="Mallez S."/>
            <person name="Zhang Y."/>
            <person name="Obille A."/>
            <person name="Becker A."/>
            <person name="Abrahante J.E."/>
            <person name="Garbe J."/>
            <person name="Badalamenti J.P."/>
            <person name="Herman A."/>
            <person name="Mangelson H."/>
            <person name="Liachko I."/>
            <person name="Sullivan S."/>
            <person name="Sone E.D."/>
            <person name="Koren S."/>
            <person name="Silverstein K.A.T."/>
            <person name="Beckman K.B."/>
            <person name="Gohl D.M."/>
        </authorList>
    </citation>
    <scope>NUCLEOTIDE SEQUENCE</scope>
    <source>
        <strain evidence="2">Duluth1</strain>
        <tissue evidence="2">Whole animal</tissue>
    </source>
</reference>
<proteinExistence type="predicted"/>
<dbReference type="Proteomes" id="UP000828390">
    <property type="component" value="Unassembled WGS sequence"/>
</dbReference>
<comment type="caution">
    <text evidence="2">The sequence shown here is derived from an EMBL/GenBank/DDBJ whole genome shotgun (WGS) entry which is preliminary data.</text>
</comment>
<name>A0A9D4CYK7_DREPO</name>
<evidence type="ECO:0000313" key="2">
    <source>
        <dbReference type="EMBL" id="KAH3734524.1"/>
    </source>
</evidence>
<evidence type="ECO:0000256" key="1">
    <source>
        <dbReference type="SAM" id="Phobius"/>
    </source>
</evidence>
<keyword evidence="1" id="KW-0812">Transmembrane</keyword>
<accession>A0A9D4CYK7</accession>
<keyword evidence="3" id="KW-1185">Reference proteome</keyword>
<gene>
    <name evidence="2" type="ORF">DPMN_040963</name>
</gene>
<sequence>MRDDIDRAVRDIDTTFAEIVYYGFVAYFASTDERTFSSAVNHIRHVGVLSDQCANPFLRTVSSLFQHYTYRRLCCGTARVNVNRNVNFGTHDYMEKSLKQFELAADCVGREFANDEALRSYVHCWYLMNTVQSYLLITNEFEVDTDTVPGKMSMALVKNYLGIIETKLSGMEKRQKIKYYMCRARESECNSDVDMALSYTRKAMANAYNGTYCPSDRDNISQYHRHLEQLSKKYSHLLYKHLKVLSRPWPICIALAIACFLLYVYTKYMYASYLTRSAAGACTSRPG</sequence>
<dbReference type="AlphaFoldDB" id="A0A9D4CYK7"/>
<keyword evidence="1" id="KW-0472">Membrane</keyword>
<protein>
    <submittedName>
        <fullName evidence="2">Uncharacterized protein</fullName>
    </submittedName>
</protein>
<keyword evidence="1" id="KW-1133">Transmembrane helix</keyword>
<reference evidence="2" key="2">
    <citation type="submission" date="2020-11" db="EMBL/GenBank/DDBJ databases">
        <authorList>
            <person name="McCartney M.A."/>
            <person name="Auch B."/>
            <person name="Kono T."/>
            <person name="Mallez S."/>
            <person name="Becker A."/>
            <person name="Gohl D.M."/>
            <person name="Silverstein K.A.T."/>
            <person name="Koren S."/>
            <person name="Bechman K.B."/>
            <person name="Herman A."/>
            <person name="Abrahante J.E."/>
            <person name="Garbe J."/>
        </authorList>
    </citation>
    <scope>NUCLEOTIDE SEQUENCE</scope>
    <source>
        <strain evidence="2">Duluth1</strain>
        <tissue evidence="2">Whole animal</tissue>
    </source>
</reference>
<evidence type="ECO:0000313" key="3">
    <source>
        <dbReference type="Proteomes" id="UP000828390"/>
    </source>
</evidence>
<organism evidence="2 3">
    <name type="scientific">Dreissena polymorpha</name>
    <name type="common">Zebra mussel</name>
    <name type="synonym">Mytilus polymorpha</name>
    <dbReference type="NCBI Taxonomy" id="45954"/>
    <lineage>
        <taxon>Eukaryota</taxon>
        <taxon>Metazoa</taxon>
        <taxon>Spiralia</taxon>
        <taxon>Lophotrochozoa</taxon>
        <taxon>Mollusca</taxon>
        <taxon>Bivalvia</taxon>
        <taxon>Autobranchia</taxon>
        <taxon>Heteroconchia</taxon>
        <taxon>Euheterodonta</taxon>
        <taxon>Imparidentia</taxon>
        <taxon>Neoheterodontei</taxon>
        <taxon>Myida</taxon>
        <taxon>Dreissenoidea</taxon>
        <taxon>Dreissenidae</taxon>
        <taxon>Dreissena</taxon>
    </lineage>
</organism>
<feature type="transmembrane region" description="Helical" evidence="1">
    <location>
        <begin position="248"/>
        <end position="266"/>
    </location>
</feature>
<dbReference type="EMBL" id="JAIWYP010000011">
    <property type="protein sequence ID" value="KAH3734524.1"/>
    <property type="molecule type" value="Genomic_DNA"/>
</dbReference>